<dbReference type="Proteomes" id="UP000199144">
    <property type="component" value="Unassembled WGS sequence"/>
</dbReference>
<keyword evidence="5" id="KW-0812">Transmembrane</keyword>
<evidence type="ECO:0000313" key="15">
    <source>
        <dbReference type="EMBL" id="SFM25024.1"/>
    </source>
</evidence>
<accession>A0A1I4PAY3</accession>
<dbReference type="EMBL" id="FOTQ01000005">
    <property type="protein sequence ID" value="SFM25024.1"/>
    <property type="molecule type" value="Genomic_DNA"/>
</dbReference>
<organism evidence="15 16">
    <name type="scientific">Shimia aestuarii</name>
    <dbReference type="NCBI Taxonomy" id="254406"/>
    <lineage>
        <taxon>Bacteria</taxon>
        <taxon>Pseudomonadati</taxon>
        <taxon>Pseudomonadota</taxon>
        <taxon>Alphaproteobacteria</taxon>
        <taxon>Rhodobacterales</taxon>
        <taxon>Roseobacteraceae</taxon>
    </lineage>
</organism>
<keyword evidence="15" id="KW-0413">Isomerase</keyword>
<evidence type="ECO:0000256" key="10">
    <source>
        <dbReference type="ARBA" id="ARBA00031484"/>
    </source>
</evidence>
<evidence type="ECO:0000256" key="9">
    <source>
        <dbReference type="ARBA" id="ARBA00030642"/>
    </source>
</evidence>
<dbReference type="GO" id="GO:0003755">
    <property type="term" value="F:peptidyl-prolyl cis-trans isomerase activity"/>
    <property type="evidence" value="ECO:0007669"/>
    <property type="project" value="InterPro"/>
</dbReference>
<evidence type="ECO:0000256" key="3">
    <source>
        <dbReference type="ARBA" id="ARBA00022475"/>
    </source>
</evidence>
<dbReference type="SUPFAM" id="SSF109998">
    <property type="entry name" value="Triger factor/SurA peptide-binding domain-like"/>
    <property type="match status" value="1"/>
</dbReference>
<dbReference type="InterPro" id="IPR027304">
    <property type="entry name" value="Trigger_fact/SurA_dom_sf"/>
</dbReference>
<evidence type="ECO:0000256" key="6">
    <source>
        <dbReference type="ARBA" id="ARBA00022989"/>
    </source>
</evidence>
<keyword evidence="3" id="KW-1003">Cell membrane</keyword>
<dbReference type="AlphaFoldDB" id="A0A1I4PAY3"/>
<feature type="domain" description="PpiC" evidence="14">
    <location>
        <begin position="243"/>
        <end position="361"/>
    </location>
</feature>
<keyword evidence="7" id="KW-0472">Membrane</keyword>
<dbReference type="PANTHER" id="PTHR47529">
    <property type="entry name" value="PEPTIDYL-PROLYL CIS-TRANS ISOMERASE D"/>
    <property type="match status" value="1"/>
</dbReference>
<evidence type="ECO:0000256" key="2">
    <source>
        <dbReference type="ARBA" id="ARBA00018370"/>
    </source>
</evidence>
<evidence type="ECO:0000256" key="7">
    <source>
        <dbReference type="ARBA" id="ARBA00023136"/>
    </source>
</evidence>
<keyword evidence="8" id="KW-0143">Chaperone</keyword>
<evidence type="ECO:0000256" key="11">
    <source>
        <dbReference type="ARBA" id="ARBA00038408"/>
    </source>
</evidence>
<evidence type="ECO:0000259" key="14">
    <source>
        <dbReference type="Pfam" id="PF13145"/>
    </source>
</evidence>
<evidence type="ECO:0000313" key="16">
    <source>
        <dbReference type="Proteomes" id="UP000199144"/>
    </source>
</evidence>
<dbReference type="InterPro" id="IPR052029">
    <property type="entry name" value="PpiD_chaperone"/>
</dbReference>
<comment type="subcellular location">
    <subcellularLocation>
        <location evidence="1">Cell inner membrane</location>
        <topology evidence="1">Single-pass type II membrane protein</topology>
        <orientation evidence="1">Periplasmic side</orientation>
    </subcellularLocation>
</comment>
<evidence type="ECO:0000256" key="1">
    <source>
        <dbReference type="ARBA" id="ARBA00004382"/>
    </source>
</evidence>
<dbReference type="PANTHER" id="PTHR47529:SF1">
    <property type="entry name" value="PERIPLASMIC CHAPERONE PPID"/>
    <property type="match status" value="1"/>
</dbReference>
<evidence type="ECO:0000256" key="13">
    <source>
        <dbReference type="ARBA" id="ARBA00042775"/>
    </source>
</evidence>
<dbReference type="Gene3D" id="1.10.4030.10">
    <property type="entry name" value="Porin chaperone SurA, peptide-binding domain"/>
    <property type="match status" value="1"/>
</dbReference>
<dbReference type="Pfam" id="PF13624">
    <property type="entry name" value="SurA_N_3"/>
    <property type="match status" value="1"/>
</dbReference>
<keyword evidence="6" id="KW-1133">Transmembrane helix</keyword>
<sequence>MSKGKTSKTMVWILMAMLILGLGGFGVTNLSGAVRTIGDVGGKEISINDYARALQDELRAIEAQTGQPMSFAQGQALGLDRAVLGQLVVRRAMDAENTRLGISIGDENLRRELISIPAFQGLDGGFDREAYAFAIDQAGMNESDFEDSVREETARSLLQGAVVSGIAMPAAYADTVIGYVAEQRDFTWTRLSEDNLTREIPEPTEDQISAYYEANIDDFMVPATRQITYAWLSPEMIIDSVEVDEEALRALYDERNDEFNRPERRLVERLVFPNMEAAEVARKQLDNGQTTFEALVKSRGLELSDIDMGDVSMAELGQAGAAVFEVPTGAIAGPVQSDLGPALFRTNGILPAQSTSFEDARADLREELAAERARRVIDAQIGDIDDLLAAGATLEELAKETEMQTGTLDWHETVEHPIAGYEAFRAVVGVVTKDDFPQIEVLEDGGIFALRLDGETEAHPAPLDEVREEAAAAWRAAEVATALNALVETLMPRLEEGTDFTSFGFNAIEETGQDRSAFVPGTPQGFMQTVFDMAPGEIRTMPDGAGLTLVRLNAINAPSTGAPEIAAVAGSITQQVSAGIAQDIFDAYANSLQSAYPVNLNQQALNAVHSQLQ</sequence>
<dbReference type="GO" id="GO:0005886">
    <property type="term" value="C:plasma membrane"/>
    <property type="evidence" value="ECO:0007669"/>
    <property type="project" value="UniProtKB-SubCell"/>
</dbReference>
<dbReference type="SUPFAM" id="SSF54534">
    <property type="entry name" value="FKBP-like"/>
    <property type="match status" value="1"/>
</dbReference>
<evidence type="ECO:0000256" key="8">
    <source>
        <dbReference type="ARBA" id="ARBA00023186"/>
    </source>
</evidence>
<comment type="similarity">
    <text evidence="11">Belongs to the PpiD chaperone family.</text>
</comment>
<dbReference type="STRING" id="254406.SAMN04488042_105161"/>
<dbReference type="OrthoDB" id="9768393at2"/>
<keyword evidence="16" id="KW-1185">Reference proteome</keyword>
<keyword evidence="4" id="KW-0997">Cell inner membrane</keyword>
<evidence type="ECO:0000256" key="12">
    <source>
        <dbReference type="ARBA" id="ARBA00040743"/>
    </source>
</evidence>
<gene>
    <name evidence="15" type="ORF">SAMN04488042_105161</name>
</gene>
<evidence type="ECO:0000256" key="5">
    <source>
        <dbReference type="ARBA" id="ARBA00022692"/>
    </source>
</evidence>
<reference evidence="15 16" key="1">
    <citation type="submission" date="2016-10" db="EMBL/GenBank/DDBJ databases">
        <authorList>
            <person name="de Groot N.N."/>
        </authorList>
    </citation>
    <scope>NUCLEOTIDE SEQUENCE [LARGE SCALE GENOMIC DNA]</scope>
    <source>
        <strain evidence="15 16">DSM 15283</strain>
    </source>
</reference>
<evidence type="ECO:0000256" key="4">
    <source>
        <dbReference type="ARBA" id="ARBA00022519"/>
    </source>
</evidence>
<protein>
    <recommendedName>
        <fullName evidence="2">Parvulin-like PPIase</fullName>
    </recommendedName>
    <alternativeName>
        <fullName evidence="9">Peptidyl-prolyl cis-trans isomerase plp</fullName>
    </alternativeName>
    <alternativeName>
        <fullName evidence="12">Periplasmic chaperone PpiD</fullName>
    </alternativeName>
    <alternativeName>
        <fullName evidence="13">Periplasmic folding chaperone</fullName>
    </alternativeName>
    <alternativeName>
        <fullName evidence="10">Rotamase plp</fullName>
    </alternativeName>
</protein>
<name>A0A1I4PAY3_9RHOB</name>
<proteinExistence type="inferred from homology"/>
<dbReference type="Gene3D" id="3.10.50.40">
    <property type="match status" value="1"/>
</dbReference>
<dbReference type="Pfam" id="PF13145">
    <property type="entry name" value="Rotamase_2"/>
    <property type="match status" value="1"/>
</dbReference>
<dbReference type="InterPro" id="IPR046357">
    <property type="entry name" value="PPIase_dom_sf"/>
</dbReference>
<dbReference type="RefSeq" id="WP_093094337.1">
    <property type="nucleotide sequence ID" value="NZ_FOTQ01000005.1"/>
</dbReference>
<dbReference type="InterPro" id="IPR000297">
    <property type="entry name" value="PPIase_PpiC"/>
</dbReference>